<name>A0A1B6LCH8_9HEMI</name>
<dbReference type="Gene3D" id="1.10.10.1450">
    <property type="match status" value="1"/>
</dbReference>
<protein>
    <recommendedName>
        <fullName evidence="1">Mos1 transposase HTH domain-containing protein</fullName>
    </recommendedName>
</protein>
<dbReference type="InterPro" id="IPR041426">
    <property type="entry name" value="Mos1_HTH"/>
</dbReference>
<gene>
    <name evidence="2" type="ORF">g.46589</name>
</gene>
<evidence type="ECO:0000259" key="1">
    <source>
        <dbReference type="Pfam" id="PF17906"/>
    </source>
</evidence>
<feature type="non-terminal residue" evidence="2">
    <location>
        <position position="108"/>
    </location>
</feature>
<evidence type="ECO:0000313" key="2">
    <source>
        <dbReference type="EMBL" id="JAT21385.1"/>
    </source>
</evidence>
<dbReference type="EMBL" id="GEBQ01018592">
    <property type="protein sequence ID" value="JAT21385.1"/>
    <property type="molecule type" value="Transcribed_RNA"/>
</dbReference>
<proteinExistence type="predicted"/>
<feature type="domain" description="Mos1 transposase HTH" evidence="1">
    <location>
        <begin position="61"/>
        <end position="107"/>
    </location>
</feature>
<organism evidence="2">
    <name type="scientific">Graphocephala atropunctata</name>
    <dbReference type="NCBI Taxonomy" id="36148"/>
    <lineage>
        <taxon>Eukaryota</taxon>
        <taxon>Metazoa</taxon>
        <taxon>Ecdysozoa</taxon>
        <taxon>Arthropoda</taxon>
        <taxon>Hexapoda</taxon>
        <taxon>Insecta</taxon>
        <taxon>Pterygota</taxon>
        <taxon>Neoptera</taxon>
        <taxon>Paraneoptera</taxon>
        <taxon>Hemiptera</taxon>
        <taxon>Auchenorrhyncha</taxon>
        <taxon>Membracoidea</taxon>
        <taxon>Cicadellidae</taxon>
        <taxon>Cicadellinae</taxon>
        <taxon>Cicadellini</taxon>
        <taxon>Graphocephala</taxon>
    </lineage>
</organism>
<reference evidence="2" key="1">
    <citation type="submission" date="2015-11" db="EMBL/GenBank/DDBJ databases">
        <title>De novo transcriptome assembly of four potential Pierce s Disease insect vectors from Arizona vineyards.</title>
        <authorList>
            <person name="Tassone E.E."/>
        </authorList>
    </citation>
    <scope>NUCLEOTIDE SEQUENCE</scope>
</reference>
<dbReference type="AlphaFoldDB" id="A0A1B6LCH8"/>
<accession>A0A1B6LCH8</accession>
<sequence length="108" mass="12266">FQPPIGHKKFPPSVTPLRFAAVDCASPARHLTSVPRLRRQSVLCYTRNNMAATINSPAKCKLRSVIRFLQAEGNSAAEIHRRMCQVYGEGFMSDGVMREWCRKFKEGR</sequence>
<dbReference type="Pfam" id="PF17906">
    <property type="entry name" value="HTH_48"/>
    <property type="match status" value="1"/>
</dbReference>
<feature type="non-terminal residue" evidence="2">
    <location>
        <position position="1"/>
    </location>
</feature>